<keyword evidence="2" id="KW-0813">Transport</keyword>
<dbReference type="PROSITE" id="PS50850">
    <property type="entry name" value="MFS"/>
    <property type="match status" value="1"/>
</dbReference>
<feature type="transmembrane region" description="Helical" evidence="7">
    <location>
        <begin position="116"/>
        <end position="138"/>
    </location>
</feature>
<dbReference type="OrthoDB" id="2962993at2759"/>
<dbReference type="Proteomes" id="UP000016923">
    <property type="component" value="Unassembled WGS sequence"/>
</dbReference>
<feature type="transmembrane region" description="Helical" evidence="7">
    <location>
        <begin position="279"/>
        <end position="300"/>
    </location>
</feature>
<feature type="transmembrane region" description="Helical" evidence="7">
    <location>
        <begin position="437"/>
        <end position="457"/>
    </location>
</feature>
<dbReference type="AlphaFoldDB" id="S3CC64"/>
<evidence type="ECO:0000256" key="2">
    <source>
        <dbReference type="ARBA" id="ARBA00022448"/>
    </source>
</evidence>
<dbReference type="Gene3D" id="1.20.1250.20">
    <property type="entry name" value="MFS general substrate transporter like domains"/>
    <property type="match status" value="2"/>
</dbReference>
<dbReference type="SUPFAM" id="SSF103473">
    <property type="entry name" value="MFS general substrate transporter"/>
    <property type="match status" value="1"/>
</dbReference>
<dbReference type="Pfam" id="PF07690">
    <property type="entry name" value="MFS_1"/>
    <property type="match status" value="1"/>
</dbReference>
<evidence type="ECO:0000256" key="7">
    <source>
        <dbReference type="SAM" id="Phobius"/>
    </source>
</evidence>
<organism evidence="9 10">
    <name type="scientific">Ophiostoma piceae (strain UAMH 11346)</name>
    <name type="common">Sap stain fungus</name>
    <dbReference type="NCBI Taxonomy" id="1262450"/>
    <lineage>
        <taxon>Eukaryota</taxon>
        <taxon>Fungi</taxon>
        <taxon>Dikarya</taxon>
        <taxon>Ascomycota</taxon>
        <taxon>Pezizomycotina</taxon>
        <taxon>Sordariomycetes</taxon>
        <taxon>Sordariomycetidae</taxon>
        <taxon>Ophiostomatales</taxon>
        <taxon>Ophiostomataceae</taxon>
        <taxon>Ophiostoma</taxon>
    </lineage>
</organism>
<dbReference type="InterPro" id="IPR020846">
    <property type="entry name" value="MFS_dom"/>
</dbReference>
<dbReference type="GO" id="GO:0016020">
    <property type="term" value="C:membrane"/>
    <property type="evidence" value="ECO:0007669"/>
    <property type="project" value="UniProtKB-SubCell"/>
</dbReference>
<keyword evidence="4 7" id="KW-1133">Transmembrane helix</keyword>
<dbReference type="PANTHER" id="PTHR43791">
    <property type="entry name" value="PERMEASE-RELATED"/>
    <property type="match status" value="1"/>
</dbReference>
<dbReference type="EMBL" id="KE148146">
    <property type="protein sequence ID" value="EPE10502.1"/>
    <property type="molecule type" value="Genomic_DNA"/>
</dbReference>
<feature type="region of interest" description="Disordered" evidence="6">
    <location>
        <begin position="1"/>
        <end position="24"/>
    </location>
</feature>
<feature type="transmembrane region" description="Helical" evidence="7">
    <location>
        <begin position="47"/>
        <end position="65"/>
    </location>
</feature>
<evidence type="ECO:0000313" key="9">
    <source>
        <dbReference type="EMBL" id="EPE10502.1"/>
    </source>
</evidence>
<comment type="subcellular location">
    <subcellularLocation>
        <location evidence="1">Membrane</location>
        <topology evidence="1">Multi-pass membrane protein</topology>
    </subcellularLocation>
</comment>
<keyword evidence="10" id="KW-1185">Reference proteome</keyword>
<sequence>MSTTAAAATEKEASNAASQGDASSAERPLTMADLGVDEKKLVRKMDWALIPLVMALYMFSFLDRVNIGNARLYKMEEDLGMHGNQYQLAVSILFVTYLAFEVPSNLVLKKFTPSRWIAFIAVAWGTIATLTGIVQSYGGLIACRLLLGVVEAGLFPGLNVYLTMFYTRREIALRVGFLFVSAALAGAVGGLLAYGIGHLDGVAGLSGWRWILIIEGLPTPLLGVATYFLLPNEPETAYFLTEAEKRAVTLRWAGEYGSTKSAQQFSKADMMKAFLDIKVWVFCAGQFGADTMLYGFSTFLPTIIKSLGQWSTAEVQLLTVPVYFLGAAAYMSSAVVSDRIQKRGVFCVGFGLISVIGYAVLLSDTSAGVHYFGCFLVAMGLYVIVGIPLAWMPTLCPRYGKRTTANGLQLTLGNASGIMAPFIYASTDSPRFIRGHAVTLAMVAFASAVYGFMWWYLGYLNKCRDAQEQKAADEGRPLASREELEELGDDSPYFRYII</sequence>
<dbReference type="HOGENOM" id="CLU_001265_0_1_1"/>
<reference evidence="9 10" key="1">
    <citation type="journal article" date="2013" name="BMC Genomics">
        <title>The genome and transcriptome of the pine saprophyte Ophiostoma piceae, and a comparison with the bark beetle-associated pine pathogen Grosmannia clavigera.</title>
        <authorList>
            <person name="Haridas S."/>
            <person name="Wang Y."/>
            <person name="Lim L."/>
            <person name="Massoumi Alamouti S."/>
            <person name="Jackman S."/>
            <person name="Docking R."/>
            <person name="Robertson G."/>
            <person name="Birol I."/>
            <person name="Bohlmann J."/>
            <person name="Breuil C."/>
        </authorList>
    </citation>
    <scope>NUCLEOTIDE SEQUENCE [LARGE SCALE GENOMIC DNA]</scope>
    <source>
        <strain evidence="9 10">UAMH 11346</strain>
    </source>
</reference>
<feature type="compositionally biased region" description="Low complexity" evidence="6">
    <location>
        <begin position="1"/>
        <end position="18"/>
    </location>
</feature>
<evidence type="ECO:0000256" key="4">
    <source>
        <dbReference type="ARBA" id="ARBA00022989"/>
    </source>
</evidence>
<evidence type="ECO:0000256" key="5">
    <source>
        <dbReference type="ARBA" id="ARBA00023136"/>
    </source>
</evidence>
<accession>S3CC64</accession>
<feature type="transmembrane region" description="Helical" evidence="7">
    <location>
        <begin position="144"/>
        <end position="163"/>
    </location>
</feature>
<proteinExistence type="predicted"/>
<feature type="transmembrane region" description="Helical" evidence="7">
    <location>
        <begin position="208"/>
        <end position="230"/>
    </location>
</feature>
<evidence type="ECO:0000256" key="3">
    <source>
        <dbReference type="ARBA" id="ARBA00022692"/>
    </source>
</evidence>
<feature type="transmembrane region" description="Helical" evidence="7">
    <location>
        <begin position="175"/>
        <end position="196"/>
    </location>
</feature>
<feature type="transmembrane region" description="Helical" evidence="7">
    <location>
        <begin position="85"/>
        <end position="104"/>
    </location>
</feature>
<name>S3CC64_OPHP1</name>
<evidence type="ECO:0000256" key="1">
    <source>
        <dbReference type="ARBA" id="ARBA00004141"/>
    </source>
</evidence>
<dbReference type="GO" id="GO:0022857">
    <property type="term" value="F:transmembrane transporter activity"/>
    <property type="evidence" value="ECO:0007669"/>
    <property type="project" value="InterPro"/>
</dbReference>
<gene>
    <name evidence="9" type="ORF">F503_05597</name>
</gene>
<feature type="domain" description="Major facilitator superfamily (MFS) profile" evidence="8">
    <location>
        <begin position="49"/>
        <end position="462"/>
    </location>
</feature>
<feature type="transmembrane region" description="Helical" evidence="7">
    <location>
        <begin position="369"/>
        <end position="391"/>
    </location>
</feature>
<dbReference type="InterPro" id="IPR011701">
    <property type="entry name" value="MFS"/>
</dbReference>
<evidence type="ECO:0000259" key="8">
    <source>
        <dbReference type="PROSITE" id="PS50850"/>
    </source>
</evidence>
<evidence type="ECO:0000256" key="6">
    <source>
        <dbReference type="SAM" id="MobiDB-lite"/>
    </source>
</evidence>
<evidence type="ECO:0000313" key="10">
    <source>
        <dbReference type="Proteomes" id="UP000016923"/>
    </source>
</evidence>
<keyword evidence="5 7" id="KW-0472">Membrane</keyword>
<dbReference type="VEuPathDB" id="FungiDB:F503_05597"/>
<feature type="transmembrane region" description="Helical" evidence="7">
    <location>
        <begin position="344"/>
        <end position="363"/>
    </location>
</feature>
<dbReference type="FunFam" id="1.20.1250.20:FF:000034">
    <property type="entry name" value="MFS general substrate transporter"/>
    <property type="match status" value="1"/>
</dbReference>
<feature type="transmembrane region" description="Helical" evidence="7">
    <location>
        <begin position="320"/>
        <end position="337"/>
    </location>
</feature>
<dbReference type="FunFam" id="1.20.1250.20:FF:000068">
    <property type="entry name" value="MFS general substrate transporter"/>
    <property type="match status" value="1"/>
</dbReference>
<protein>
    <submittedName>
        <fullName evidence="9">Major facilitator superfamily transporter</fullName>
    </submittedName>
</protein>
<dbReference type="PANTHER" id="PTHR43791:SF91">
    <property type="entry name" value="MAJOR FACILITATOR SUPERFAMILY (MFS) PROFILE DOMAIN-CONTAINING PROTEIN-RELATED"/>
    <property type="match status" value="1"/>
</dbReference>
<dbReference type="eggNOG" id="KOG2533">
    <property type="taxonomic scope" value="Eukaryota"/>
</dbReference>
<keyword evidence="3 7" id="KW-0812">Transmembrane</keyword>
<dbReference type="OMA" id="IYYFTRW"/>
<dbReference type="CDD" id="cd17327">
    <property type="entry name" value="MFS_FEN2_like"/>
    <property type="match status" value="1"/>
</dbReference>
<dbReference type="InterPro" id="IPR036259">
    <property type="entry name" value="MFS_trans_sf"/>
</dbReference>
<feature type="transmembrane region" description="Helical" evidence="7">
    <location>
        <begin position="403"/>
        <end position="425"/>
    </location>
</feature>